<gene>
    <name evidence="6" type="primary">rex</name>
    <name evidence="8" type="ORF">EO244_01865</name>
</gene>
<evidence type="ECO:0000256" key="3">
    <source>
        <dbReference type="ARBA" id="ARBA00023015"/>
    </source>
</evidence>
<dbReference type="RefSeq" id="WP_129252363.1">
    <property type="nucleotide sequence ID" value="NZ_SAXA01000001.1"/>
</dbReference>
<comment type="caution">
    <text evidence="8">The sequence shown here is derived from an EMBL/GenBank/DDBJ whole genome shotgun (WGS) entry which is preliminary data.</text>
</comment>
<dbReference type="Pfam" id="PF02629">
    <property type="entry name" value="CoA_binding"/>
    <property type="match status" value="1"/>
</dbReference>
<dbReference type="InterPro" id="IPR003781">
    <property type="entry name" value="CoA-bd"/>
</dbReference>
<dbReference type="NCBIfam" id="NF003995">
    <property type="entry name" value="PRK05472.2-4"/>
    <property type="match status" value="1"/>
</dbReference>
<comment type="subunit">
    <text evidence="6">Homodimer.</text>
</comment>
<dbReference type="InterPro" id="IPR036388">
    <property type="entry name" value="WH-like_DNA-bd_sf"/>
</dbReference>
<dbReference type="InterPro" id="IPR009718">
    <property type="entry name" value="Rex_DNA-bd_C_dom"/>
</dbReference>
<dbReference type="EMBL" id="SAXA01000001">
    <property type="protein sequence ID" value="RXQ97654.1"/>
    <property type="molecule type" value="Genomic_DNA"/>
</dbReference>
<feature type="binding site" evidence="6">
    <location>
        <begin position="96"/>
        <end position="101"/>
    </location>
    <ligand>
        <name>NAD(+)</name>
        <dbReference type="ChEBI" id="CHEBI:57540"/>
    </ligand>
</feature>
<protein>
    <recommendedName>
        <fullName evidence="6">Redox-sensing transcriptional repressor Rex</fullName>
    </recommendedName>
</protein>
<dbReference type="SUPFAM" id="SSF51735">
    <property type="entry name" value="NAD(P)-binding Rossmann-fold domains"/>
    <property type="match status" value="1"/>
</dbReference>
<dbReference type="SUPFAM" id="SSF46785">
    <property type="entry name" value="Winged helix' DNA-binding domain"/>
    <property type="match status" value="1"/>
</dbReference>
<comment type="similarity">
    <text evidence="6">Belongs to the transcriptional regulatory Rex family.</text>
</comment>
<keyword evidence="1 6" id="KW-0963">Cytoplasm</keyword>
<comment type="function">
    <text evidence="6">Modulates transcription in response to changes in cellular NADH/NAD(+) redox state.</text>
</comment>
<dbReference type="PANTHER" id="PTHR35786">
    <property type="entry name" value="REDOX-SENSING TRANSCRIPTIONAL REPRESSOR REX"/>
    <property type="match status" value="1"/>
</dbReference>
<feature type="domain" description="CoA-binding" evidence="7">
    <location>
        <begin position="85"/>
        <end position="186"/>
    </location>
</feature>
<dbReference type="AlphaFoldDB" id="A0A4Q1JQD6"/>
<dbReference type="NCBIfam" id="NF003996">
    <property type="entry name" value="PRK05472.2-5"/>
    <property type="match status" value="1"/>
</dbReference>
<dbReference type="Gene3D" id="1.10.10.10">
    <property type="entry name" value="Winged helix-like DNA-binding domain superfamily/Winged helix DNA-binding domain"/>
    <property type="match status" value="1"/>
</dbReference>
<evidence type="ECO:0000313" key="9">
    <source>
        <dbReference type="Proteomes" id="UP000289703"/>
    </source>
</evidence>
<dbReference type="OrthoDB" id="9784760at2"/>
<reference evidence="8 9" key="1">
    <citation type="submission" date="2019-01" db="EMBL/GenBank/DDBJ databases">
        <title>Ancylomarina salipaludis sp. nov., isolated from a salt marsh.</title>
        <authorList>
            <person name="Yoon J.-H."/>
        </authorList>
    </citation>
    <scope>NUCLEOTIDE SEQUENCE [LARGE SCALE GENOMIC DNA]</scope>
    <source>
        <strain evidence="8 9">SHSM-M15</strain>
    </source>
</reference>
<evidence type="ECO:0000313" key="8">
    <source>
        <dbReference type="EMBL" id="RXQ97654.1"/>
    </source>
</evidence>
<evidence type="ECO:0000256" key="6">
    <source>
        <dbReference type="HAMAP-Rule" id="MF_01131"/>
    </source>
</evidence>
<dbReference type="HAMAP" id="MF_01131">
    <property type="entry name" value="Rex"/>
    <property type="match status" value="1"/>
</dbReference>
<keyword evidence="3 6" id="KW-0805">Transcription regulation</keyword>
<dbReference type="SMART" id="SM00881">
    <property type="entry name" value="CoA_binding"/>
    <property type="match status" value="1"/>
</dbReference>
<evidence type="ECO:0000256" key="2">
    <source>
        <dbReference type="ARBA" id="ARBA00022491"/>
    </source>
</evidence>
<dbReference type="InterPro" id="IPR036390">
    <property type="entry name" value="WH_DNA-bd_sf"/>
</dbReference>
<name>A0A4Q1JQD6_9BACT</name>
<keyword evidence="6" id="KW-0520">NAD</keyword>
<dbReference type="GO" id="GO:0005737">
    <property type="term" value="C:cytoplasm"/>
    <property type="evidence" value="ECO:0007669"/>
    <property type="project" value="UniProtKB-SubCell"/>
</dbReference>
<accession>A0A4Q1JQD6</accession>
<dbReference type="GO" id="GO:0051775">
    <property type="term" value="P:response to redox state"/>
    <property type="evidence" value="ECO:0007669"/>
    <property type="project" value="InterPro"/>
</dbReference>
<dbReference type="GO" id="GO:0045892">
    <property type="term" value="P:negative regulation of DNA-templated transcription"/>
    <property type="evidence" value="ECO:0007669"/>
    <property type="project" value="InterPro"/>
</dbReference>
<feature type="DNA-binding region" description="H-T-H motif" evidence="6">
    <location>
        <begin position="22"/>
        <end position="61"/>
    </location>
</feature>
<dbReference type="InterPro" id="IPR036291">
    <property type="entry name" value="NAD(P)-bd_dom_sf"/>
</dbReference>
<dbReference type="PANTHER" id="PTHR35786:SF1">
    <property type="entry name" value="REDOX-SENSING TRANSCRIPTIONAL REPRESSOR REX 1"/>
    <property type="match status" value="1"/>
</dbReference>
<evidence type="ECO:0000256" key="1">
    <source>
        <dbReference type="ARBA" id="ARBA00022490"/>
    </source>
</evidence>
<dbReference type="Proteomes" id="UP000289703">
    <property type="component" value="Unassembled WGS sequence"/>
</dbReference>
<comment type="subcellular location">
    <subcellularLocation>
        <location evidence="6">Cytoplasm</location>
    </subcellularLocation>
</comment>
<dbReference type="GO" id="GO:0003677">
    <property type="term" value="F:DNA binding"/>
    <property type="evidence" value="ECO:0007669"/>
    <property type="project" value="UniProtKB-UniRule"/>
</dbReference>
<organism evidence="8 9">
    <name type="scientific">Ancylomarina salipaludis</name>
    <dbReference type="NCBI Taxonomy" id="2501299"/>
    <lineage>
        <taxon>Bacteria</taxon>
        <taxon>Pseudomonadati</taxon>
        <taxon>Bacteroidota</taxon>
        <taxon>Bacteroidia</taxon>
        <taxon>Marinilabiliales</taxon>
        <taxon>Marinifilaceae</taxon>
        <taxon>Ancylomarina</taxon>
    </lineage>
</organism>
<dbReference type="NCBIfam" id="NF003994">
    <property type="entry name" value="PRK05472.2-3"/>
    <property type="match status" value="1"/>
</dbReference>
<sequence>MVQSSKKVISVVPEPSLRRMPAYLSFSEGLLKKGQEFVSSTQIANYMNIDPTQVTKDLSYTSIVGKTRVGYEVKAMVDILSNFLGFTVLDQAFLVGAGSLGSALLLDDGLENFGLDIVAAFDVNPAIIGKKFNDIEVFHIDQFRDLAQEMKAIIGIITVPAEYAQSVADLMAAWGVKAIWNFTPARIKVPDDIVVQNTSLYANLAIIFNKIHHDREKEI</sequence>
<keyword evidence="9" id="KW-1185">Reference proteome</keyword>
<evidence type="ECO:0000259" key="7">
    <source>
        <dbReference type="SMART" id="SM00881"/>
    </source>
</evidence>
<keyword evidence="4 6" id="KW-0238">DNA-binding</keyword>
<dbReference type="InterPro" id="IPR022876">
    <property type="entry name" value="Tscrpt_rep_Rex"/>
</dbReference>
<dbReference type="GO" id="GO:0003700">
    <property type="term" value="F:DNA-binding transcription factor activity"/>
    <property type="evidence" value="ECO:0007669"/>
    <property type="project" value="UniProtKB-UniRule"/>
</dbReference>
<keyword evidence="5 6" id="KW-0804">Transcription</keyword>
<dbReference type="Gene3D" id="3.40.50.720">
    <property type="entry name" value="NAD(P)-binding Rossmann-like Domain"/>
    <property type="match status" value="1"/>
</dbReference>
<dbReference type="Pfam" id="PF06971">
    <property type="entry name" value="Put_DNA-bind_N"/>
    <property type="match status" value="1"/>
</dbReference>
<evidence type="ECO:0000256" key="4">
    <source>
        <dbReference type="ARBA" id="ARBA00023125"/>
    </source>
</evidence>
<evidence type="ECO:0000256" key="5">
    <source>
        <dbReference type="ARBA" id="ARBA00023163"/>
    </source>
</evidence>
<keyword evidence="2 6" id="KW-0678">Repressor</keyword>
<proteinExistence type="inferred from homology"/>